<evidence type="ECO:0000313" key="4">
    <source>
        <dbReference type="Proteomes" id="UP000003947"/>
    </source>
</evidence>
<dbReference type="InterPro" id="IPR000835">
    <property type="entry name" value="HTH_MarR-typ"/>
</dbReference>
<dbReference type="SUPFAM" id="SSF53067">
    <property type="entry name" value="Actin-like ATPase domain"/>
    <property type="match status" value="1"/>
</dbReference>
<dbReference type="Proteomes" id="UP000003947">
    <property type="component" value="Unassembled WGS sequence"/>
</dbReference>
<dbReference type="PANTHER" id="PTHR18964:SF149">
    <property type="entry name" value="BIFUNCTIONAL UDP-N-ACETYLGLUCOSAMINE 2-EPIMERASE_N-ACETYLMANNOSAMINE KINASE"/>
    <property type="match status" value="1"/>
</dbReference>
<dbReference type="eggNOG" id="COG1940">
    <property type="taxonomic scope" value="Bacteria"/>
</dbReference>
<dbReference type="Pfam" id="PF00480">
    <property type="entry name" value="ROK"/>
    <property type="match status" value="1"/>
</dbReference>
<keyword evidence="3" id="KW-0418">Kinase</keyword>
<keyword evidence="3" id="KW-0808">Transferase</keyword>
<dbReference type="InterPro" id="IPR036390">
    <property type="entry name" value="WH_DNA-bd_sf"/>
</dbReference>
<dbReference type="InterPro" id="IPR000600">
    <property type="entry name" value="ROK"/>
</dbReference>
<proteinExistence type="inferred from homology"/>
<dbReference type="CDD" id="cd24076">
    <property type="entry name" value="ASKHA_ATPase_ROK_BsXylR-like"/>
    <property type="match status" value="1"/>
</dbReference>
<comment type="similarity">
    <text evidence="1">Belongs to the ROK (NagC/XylR) family.</text>
</comment>
<dbReference type="GO" id="GO:0003700">
    <property type="term" value="F:DNA-binding transcription factor activity"/>
    <property type="evidence" value="ECO:0007669"/>
    <property type="project" value="InterPro"/>
</dbReference>
<dbReference type="STRING" id="864069.MicloDRAFT_00011080"/>
<reference evidence="3 4" key="1">
    <citation type="submission" date="2012-02" db="EMBL/GenBank/DDBJ databases">
        <title>Improved High-Quality Draft sequence of Microvirga sp. WSM3557.</title>
        <authorList>
            <consortium name="US DOE Joint Genome Institute"/>
            <person name="Lucas S."/>
            <person name="Han J."/>
            <person name="Lapidus A."/>
            <person name="Cheng J.-F."/>
            <person name="Goodwin L."/>
            <person name="Pitluck S."/>
            <person name="Peters L."/>
            <person name="Zhang X."/>
            <person name="Detter J.C."/>
            <person name="Han C."/>
            <person name="Tapia R."/>
            <person name="Land M."/>
            <person name="Hauser L."/>
            <person name="Kyrpides N."/>
            <person name="Ivanova N."/>
            <person name="Pagani I."/>
            <person name="Brau L."/>
            <person name="Yates R."/>
            <person name="O'Hara G."/>
            <person name="Rui T."/>
            <person name="Howieson J."/>
            <person name="Reeve W."/>
            <person name="Woyke T."/>
        </authorList>
    </citation>
    <scope>NUCLEOTIDE SEQUENCE [LARGE SCALE GENOMIC DNA]</scope>
    <source>
        <strain evidence="3 4">WSM3557</strain>
    </source>
</reference>
<dbReference type="PANTHER" id="PTHR18964">
    <property type="entry name" value="ROK (REPRESSOR, ORF, KINASE) FAMILY"/>
    <property type="match status" value="1"/>
</dbReference>
<dbReference type="GO" id="GO:0016301">
    <property type="term" value="F:kinase activity"/>
    <property type="evidence" value="ECO:0007669"/>
    <property type="project" value="UniProtKB-KW"/>
</dbReference>
<dbReference type="OrthoDB" id="9810372at2"/>
<dbReference type="HOGENOM" id="CLU_036604_13_2_5"/>
<feature type="domain" description="HTH marR-type" evidence="2">
    <location>
        <begin position="12"/>
        <end position="61"/>
    </location>
</feature>
<evidence type="ECO:0000256" key="1">
    <source>
        <dbReference type="ARBA" id="ARBA00006479"/>
    </source>
</evidence>
<organism evidence="3 4">
    <name type="scientific">Microvirga lotononidis</name>
    <dbReference type="NCBI Taxonomy" id="864069"/>
    <lineage>
        <taxon>Bacteria</taxon>
        <taxon>Pseudomonadati</taxon>
        <taxon>Pseudomonadota</taxon>
        <taxon>Alphaproteobacteria</taxon>
        <taxon>Hyphomicrobiales</taxon>
        <taxon>Methylobacteriaceae</taxon>
        <taxon>Microvirga</taxon>
    </lineage>
</organism>
<dbReference type="RefSeq" id="WP_009489786.1">
    <property type="nucleotide sequence ID" value="NZ_CP141050.1"/>
</dbReference>
<dbReference type="AlphaFoldDB" id="I4Z261"/>
<keyword evidence="4" id="KW-1185">Reference proteome</keyword>
<dbReference type="EMBL" id="JH660639">
    <property type="protein sequence ID" value="EIM30303.1"/>
    <property type="molecule type" value="Genomic_DNA"/>
</dbReference>
<dbReference type="Gene3D" id="1.10.10.10">
    <property type="entry name" value="Winged helix-like DNA-binding domain superfamily/Winged helix DNA-binding domain"/>
    <property type="match status" value="1"/>
</dbReference>
<dbReference type="Gene3D" id="3.30.420.40">
    <property type="match status" value="2"/>
</dbReference>
<gene>
    <name evidence="3" type="ORF">MicloDRAFT_00011080</name>
</gene>
<evidence type="ECO:0000313" key="3">
    <source>
        <dbReference type="EMBL" id="EIM30303.1"/>
    </source>
</evidence>
<dbReference type="InterPro" id="IPR036388">
    <property type="entry name" value="WH-like_DNA-bd_sf"/>
</dbReference>
<protein>
    <submittedName>
        <fullName evidence="3">Transcriptional regulator/sugar kinase</fullName>
    </submittedName>
</protein>
<dbReference type="SUPFAM" id="SSF46785">
    <property type="entry name" value="Winged helix' DNA-binding domain"/>
    <property type="match status" value="1"/>
</dbReference>
<dbReference type="InterPro" id="IPR043129">
    <property type="entry name" value="ATPase_NBD"/>
</dbReference>
<dbReference type="PATRIC" id="fig|864069.3.peg.1231"/>
<dbReference type="Pfam" id="PF12802">
    <property type="entry name" value="MarR_2"/>
    <property type="match status" value="1"/>
</dbReference>
<accession>I4Z261</accession>
<name>I4Z261_9HYPH</name>
<sequence length="386" mass="40548">MHPSVVRQIHASRIFHAIRLYPFMSQREIAERVEADKSTVSAIVREFEASGLVERTRGPGTGPGRPGERISLSPHGGLLIGVHPRPSEIRFVAAGLDGNPLGTLSRPMPSAAADLSQAVSLGIQDLTGEIGRRPMDIRAIGVSISGLVDTEGHLAQSPNLGWHDVPLRKLLRKTVKHPLYIGNNSNSAAIAEQMFGHGTETDNFLYVESGSGVGGGLILDGSLYRGAAGFSGEIGHIKVVPGGRPCRCGSSGCLSAYVADHAILRQLQHDGVDIHTPAEILARAEAGDKVTLATLEEAGNHLGLALANLVNLLNPPLIVLGGGLARFAPHIMPSLRQTLSAMSMPAPLRACSIEVSTVSLEPIPRGGIALALEGCTSLAASEDTPW</sequence>
<evidence type="ECO:0000259" key="2">
    <source>
        <dbReference type="Pfam" id="PF12802"/>
    </source>
</evidence>